<dbReference type="PIRSF" id="PIRSF037434">
    <property type="entry name" value="STHK_ChrS"/>
    <property type="match status" value="1"/>
</dbReference>
<organism evidence="8 9">
    <name type="scientific">Streptacidiphilus jiangxiensis</name>
    <dbReference type="NCBI Taxonomy" id="235985"/>
    <lineage>
        <taxon>Bacteria</taxon>
        <taxon>Bacillati</taxon>
        <taxon>Actinomycetota</taxon>
        <taxon>Actinomycetes</taxon>
        <taxon>Kitasatosporales</taxon>
        <taxon>Streptomycetaceae</taxon>
        <taxon>Streptacidiphilus</taxon>
    </lineage>
</organism>
<dbReference type="InterPro" id="IPR036890">
    <property type="entry name" value="HATPase_C_sf"/>
</dbReference>
<dbReference type="Pfam" id="PF07730">
    <property type="entry name" value="HisKA_3"/>
    <property type="match status" value="1"/>
</dbReference>
<evidence type="ECO:0000256" key="2">
    <source>
        <dbReference type="ARBA" id="ARBA00022777"/>
    </source>
</evidence>
<evidence type="ECO:0000259" key="7">
    <source>
        <dbReference type="PROSITE" id="PS50109"/>
    </source>
</evidence>
<feature type="transmembrane region" description="Helical" evidence="6">
    <location>
        <begin position="36"/>
        <end position="54"/>
    </location>
</feature>
<feature type="transmembrane region" description="Helical" evidence="6">
    <location>
        <begin position="66"/>
        <end position="84"/>
    </location>
</feature>
<dbReference type="InterPro" id="IPR017205">
    <property type="entry name" value="Sig_transdc_His_kinase_ChrS"/>
</dbReference>
<keyword evidence="3" id="KW-0902">Two-component regulatory system</keyword>
<feature type="coiled-coil region" evidence="4">
    <location>
        <begin position="159"/>
        <end position="193"/>
    </location>
</feature>
<keyword evidence="6" id="KW-0472">Membrane</keyword>
<dbReference type="CDD" id="cd16917">
    <property type="entry name" value="HATPase_UhpB-NarQ-NarX-like"/>
    <property type="match status" value="1"/>
</dbReference>
<keyword evidence="6" id="KW-0812">Transmembrane</keyword>
<dbReference type="InterPro" id="IPR050482">
    <property type="entry name" value="Sensor_HK_TwoCompSys"/>
</dbReference>
<dbReference type="SUPFAM" id="SSF55874">
    <property type="entry name" value="ATPase domain of HSP90 chaperone/DNA topoisomerase II/histidine kinase"/>
    <property type="match status" value="1"/>
</dbReference>
<dbReference type="PANTHER" id="PTHR24421:SF62">
    <property type="entry name" value="SENSORY TRANSDUCTION HISTIDINE KINASE"/>
    <property type="match status" value="1"/>
</dbReference>
<gene>
    <name evidence="8" type="ORF">SAMN05414137_111236</name>
</gene>
<keyword evidence="4" id="KW-0175">Coiled coil</keyword>
<evidence type="ECO:0000313" key="8">
    <source>
        <dbReference type="EMBL" id="SEL69071.1"/>
    </source>
</evidence>
<dbReference type="InterPro" id="IPR005467">
    <property type="entry name" value="His_kinase_dom"/>
</dbReference>
<dbReference type="AlphaFoldDB" id="A0A1H7S8W0"/>
<evidence type="ECO:0000256" key="6">
    <source>
        <dbReference type="SAM" id="Phobius"/>
    </source>
</evidence>
<dbReference type="Gene3D" id="1.20.5.1930">
    <property type="match status" value="1"/>
</dbReference>
<evidence type="ECO:0000256" key="3">
    <source>
        <dbReference type="ARBA" id="ARBA00023012"/>
    </source>
</evidence>
<evidence type="ECO:0000256" key="4">
    <source>
        <dbReference type="SAM" id="Coils"/>
    </source>
</evidence>
<reference evidence="9" key="1">
    <citation type="submission" date="2016-10" db="EMBL/GenBank/DDBJ databases">
        <authorList>
            <person name="Varghese N."/>
        </authorList>
    </citation>
    <scope>NUCLEOTIDE SEQUENCE [LARGE SCALE GENOMIC DNA]</scope>
    <source>
        <strain evidence="9">DSM 45096 / BCRC 16803 / CGMCC 4.1857 / CIP 109030 / JCM 12277 / KCTC 19219 / NBRC 100920 / 33214</strain>
    </source>
</reference>
<dbReference type="STRING" id="235985.SAMN05414137_111236"/>
<dbReference type="Pfam" id="PF02518">
    <property type="entry name" value="HATPase_c"/>
    <property type="match status" value="1"/>
</dbReference>
<dbReference type="SMART" id="SM00387">
    <property type="entry name" value="HATPase_c"/>
    <property type="match status" value="1"/>
</dbReference>
<keyword evidence="2 8" id="KW-0418">Kinase</keyword>
<evidence type="ECO:0000313" key="9">
    <source>
        <dbReference type="Proteomes" id="UP000183015"/>
    </source>
</evidence>
<dbReference type="InterPro" id="IPR003594">
    <property type="entry name" value="HATPase_dom"/>
</dbReference>
<keyword evidence="9" id="KW-1185">Reference proteome</keyword>
<dbReference type="GO" id="GO:0046983">
    <property type="term" value="F:protein dimerization activity"/>
    <property type="evidence" value="ECO:0007669"/>
    <property type="project" value="InterPro"/>
</dbReference>
<name>A0A1H7S8W0_STRJI</name>
<accession>A0A1H7S8W0</accession>
<protein>
    <submittedName>
        <fullName evidence="8">Signal transduction histidine kinase</fullName>
    </submittedName>
</protein>
<dbReference type="RefSeq" id="WP_042444522.1">
    <property type="nucleotide sequence ID" value="NZ_BBPN01000007.1"/>
</dbReference>
<evidence type="ECO:0000256" key="5">
    <source>
        <dbReference type="SAM" id="MobiDB-lite"/>
    </source>
</evidence>
<keyword evidence="1" id="KW-0808">Transferase</keyword>
<dbReference type="GO" id="GO:0000155">
    <property type="term" value="F:phosphorelay sensor kinase activity"/>
    <property type="evidence" value="ECO:0007669"/>
    <property type="project" value="InterPro"/>
</dbReference>
<dbReference type="PROSITE" id="PS50109">
    <property type="entry name" value="HIS_KIN"/>
    <property type="match status" value="1"/>
</dbReference>
<sequence>MDERPRHWTPATTVLPYLLLGLLTLVTAAHKGGGSLAVDLTLCALLAVWMLTVFTLRPQWRERTGVMAVFFAVFMVLTTVLVLRDPWFGFFTPACYVFAFRLVPWPWELLAVGSVAAVAGLAQAYGLDKRTALGVAECVAVLLANIVPMCGFAWFAQRGFRLQKERERALAEIQQANRRLEASLAENAVLHEQLLARAREAGVQDERRRMAREIHDTLAQGFTGIIAQLRAAAAVTDRETWQRHVDAAAGLAQESLAEARRSVHALRPEPLRTARLGEALTGVAERWTALHGTPVRVSTTGTAHALPPETELALLRTAQEALANVAKHAAAGQVALTLSYLGHEVALDVVDDGAGFDPERVTAAPPRQDGGFGLVGMRERIASVAGTLQIESEPGAGTGISARVPVDPTEVET</sequence>
<keyword evidence="6" id="KW-1133">Transmembrane helix</keyword>
<feature type="domain" description="Histidine kinase" evidence="7">
    <location>
        <begin position="314"/>
        <end position="408"/>
    </location>
</feature>
<dbReference type="GO" id="GO:0016020">
    <property type="term" value="C:membrane"/>
    <property type="evidence" value="ECO:0007669"/>
    <property type="project" value="InterPro"/>
</dbReference>
<dbReference type="Gene3D" id="3.30.565.10">
    <property type="entry name" value="Histidine kinase-like ATPase, C-terminal domain"/>
    <property type="match status" value="1"/>
</dbReference>
<dbReference type="InterPro" id="IPR011712">
    <property type="entry name" value="Sig_transdc_His_kin_sub3_dim/P"/>
</dbReference>
<dbReference type="Proteomes" id="UP000183015">
    <property type="component" value="Unassembled WGS sequence"/>
</dbReference>
<dbReference type="EMBL" id="FOAZ01000011">
    <property type="protein sequence ID" value="SEL69071.1"/>
    <property type="molecule type" value="Genomic_DNA"/>
</dbReference>
<evidence type="ECO:0000256" key="1">
    <source>
        <dbReference type="ARBA" id="ARBA00022679"/>
    </source>
</evidence>
<proteinExistence type="predicted"/>
<dbReference type="eggNOG" id="COG4585">
    <property type="taxonomic scope" value="Bacteria"/>
</dbReference>
<feature type="region of interest" description="Disordered" evidence="5">
    <location>
        <begin position="392"/>
        <end position="413"/>
    </location>
</feature>
<feature type="transmembrane region" description="Helical" evidence="6">
    <location>
        <begin position="132"/>
        <end position="156"/>
    </location>
</feature>
<feature type="transmembrane region" description="Helical" evidence="6">
    <location>
        <begin position="104"/>
        <end position="125"/>
    </location>
</feature>
<dbReference type="PANTHER" id="PTHR24421">
    <property type="entry name" value="NITRATE/NITRITE SENSOR PROTEIN NARX-RELATED"/>
    <property type="match status" value="1"/>
</dbReference>
<feature type="transmembrane region" description="Helical" evidence="6">
    <location>
        <begin position="12"/>
        <end position="30"/>
    </location>
</feature>